<feature type="signal peptide" evidence="2">
    <location>
        <begin position="1"/>
        <end position="25"/>
    </location>
</feature>
<evidence type="ECO:0000256" key="1">
    <source>
        <dbReference type="SAM" id="MobiDB-lite"/>
    </source>
</evidence>
<gene>
    <name evidence="3" type="ORF">LO744_05760</name>
</gene>
<accession>A0A9Q3V2Y0</accession>
<dbReference type="AlphaFoldDB" id="A0A9Q3V2Y0"/>
<feature type="chain" id="PRO_5040343768" evidence="2">
    <location>
        <begin position="26"/>
        <end position="375"/>
    </location>
</feature>
<dbReference type="Proteomes" id="UP001108025">
    <property type="component" value="Unassembled WGS sequence"/>
</dbReference>
<comment type="caution">
    <text evidence="3">The sequence shown here is derived from an EMBL/GenBank/DDBJ whole genome shotgun (WGS) entry which is preliminary data.</text>
</comment>
<name>A0A9Q3V2Y0_9FLAO</name>
<protein>
    <submittedName>
        <fullName evidence="3">Uncharacterized protein</fullName>
    </submittedName>
</protein>
<keyword evidence="2" id="KW-0732">Signal</keyword>
<dbReference type="RefSeq" id="WP_230667737.1">
    <property type="nucleotide sequence ID" value="NZ_JAJNAY010000001.1"/>
</dbReference>
<proteinExistence type="predicted"/>
<feature type="region of interest" description="Disordered" evidence="1">
    <location>
        <begin position="36"/>
        <end position="75"/>
    </location>
</feature>
<reference evidence="3" key="1">
    <citation type="submission" date="2021-11" db="EMBL/GenBank/DDBJ databases">
        <title>Description of novel Chryseobacterium species.</title>
        <authorList>
            <person name="Saticioglu I.B."/>
            <person name="Ay H."/>
            <person name="Altun S."/>
            <person name="Duman M."/>
        </authorList>
    </citation>
    <scope>NUCLEOTIDE SEQUENCE</scope>
    <source>
        <strain evidence="3">C-17</strain>
    </source>
</reference>
<evidence type="ECO:0000313" key="3">
    <source>
        <dbReference type="EMBL" id="MCD1116360.1"/>
    </source>
</evidence>
<dbReference type="EMBL" id="JAJNAY010000001">
    <property type="protein sequence ID" value="MCD1116360.1"/>
    <property type="molecule type" value="Genomic_DNA"/>
</dbReference>
<evidence type="ECO:0000256" key="2">
    <source>
        <dbReference type="SAM" id="SignalP"/>
    </source>
</evidence>
<organism evidence="3 4">
    <name type="scientific">Chryseobacterium turcicum</name>
    <dbReference type="NCBI Taxonomy" id="2898076"/>
    <lineage>
        <taxon>Bacteria</taxon>
        <taxon>Pseudomonadati</taxon>
        <taxon>Bacteroidota</taxon>
        <taxon>Flavobacteriia</taxon>
        <taxon>Flavobacteriales</taxon>
        <taxon>Weeksellaceae</taxon>
        <taxon>Chryseobacterium group</taxon>
        <taxon>Chryseobacterium</taxon>
    </lineage>
</organism>
<keyword evidence="4" id="KW-1185">Reference proteome</keyword>
<feature type="compositionally biased region" description="Polar residues" evidence="1">
    <location>
        <begin position="50"/>
        <end position="71"/>
    </location>
</feature>
<sequence>MKNKTFTIRKWAAFLLLLIAFTVFAQETKPVQPMSGTIVKGTKKPVRNGVSDTPSNTIKQQDSPHSSSTGVIPQRPHTRVFCENGMKVLKYYNGKGLVYNVQYTTLPCNSATWAIEGIEGDLSVYDGGGSPVRSNHWNGDLKELLAIPKDQMMVPISQGIQEIVDKINKSTKLNPSIITDQNQTFLKLVKQEKDTYVSTFSPIDAEGPVGIIMGYRYSCKGSCQTGCMMVNGKCAACSFAGQTCYEVKEGDYGFYKEIPVRNLGNIKLDDNNGSSGNPKYGELKKALLAYDFNLINAEVIKKGDDSVLAVLVSSGKYPMLLFNKIQNGTTSEDWIAYYSSDLPNNTASIKVFLNMKKAESSSRKKDYVGHVTLLR</sequence>
<evidence type="ECO:0000313" key="4">
    <source>
        <dbReference type="Proteomes" id="UP001108025"/>
    </source>
</evidence>